<dbReference type="Pfam" id="PF02885">
    <property type="entry name" value="Glycos_trans_3N"/>
    <property type="match status" value="1"/>
</dbReference>
<keyword evidence="7" id="KW-1185">Reference proteome</keyword>
<dbReference type="InterPro" id="IPR000312">
    <property type="entry name" value="Glycosyl_Trfase_fam3"/>
</dbReference>
<evidence type="ECO:0000256" key="2">
    <source>
        <dbReference type="ARBA" id="ARBA00022679"/>
    </source>
</evidence>
<dbReference type="InterPro" id="IPR005940">
    <property type="entry name" value="Anthranilate_Pribosyl_Tfrase"/>
</dbReference>
<dbReference type="Proteomes" id="UP001054846">
    <property type="component" value="Chromosome"/>
</dbReference>
<evidence type="ECO:0000256" key="1">
    <source>
        <dbReference type="ARBA" id="ARBA00022676"/>
    </source>
</evidence>
<dbReference type="SUPFAM" id="SSF52418">
    <property type="entry name" value="Nucleoside phosphorylase/phosphoribosyltransferase catalytic domain"/>
    <property type="match status" value="1"/>
</dbReference>
<gene>
    <name evidence="6" type="ORF">ISF26_13695</name>
</gene>
<evidence type="ECO:0000313" key="6">
    <source>
        <dbReference type="EMBL" id="UFP92875.1"/>
    </source>
</evidence>
<dbReference type="Gene3D" id="3.40.1030.10">
    <property type="entry name" value="Nucleoside phosphorylase/phosphoribosyltransferase catalytic domain"/>
    <property type="match status" value="1"/>
</dbReference>
<feature type="domain" description="Glycosyl transferase family 3 N-terminal" evidence="5">
    <location>
        <begin position="8"/>
        <end position="68"/>
    </location>
</feature>
<dbReference type="InterPro" id="IPR036320">
    <property type="entry name" value="Glycosyl_Trfase_fam3_N_dom_sf"/>
</dbReference>
<dbReference type="Gene3D" id="1.20.970.10">
    <property type="entry name" value="Transferase, Pyrimidine Nucleoside Phosphorylase, Chain C"/>
    <property type="match status" value="1"/>
</dbReference>
<dbReference type="RefSeq" id="WP_230839872.1">
    <property type="nucleotide sequence ID" value="NZ_CP063845.1"/>
</dbReference>
<keyword evidence="3" id="KW-0028">Amino-acid biosynthesis</keyword>
<protein>
    <recommendedName>
        <fullName evidence="8">Anthranilate phosphoribosyltransferase</fullName>
    </recommendedName>
</protein>
<evidence type="ECO:0000256" key="3">
    <source>
        <dbReference type="ARBA" id="ARBA00023141"/>
    </source>
</evidence>
<dbReference type="PANTHER" id="PTHR43285">
    <property type="entry name" value="ANTHRANILATE PHOSPHORIBOSYLTRANSFERASE"/>
    <property type="match status" value="1"/>
</dbReference>
<evidence type="ECO:0000313" key="7">
    <source>
        <dbReference type="Proteomes" id="UP001054846"/>
    </source>
</evidence>
<proteinExistence type="predicted"/>
<name>A0ABY3PGT8_9CYAN</name>
<evidence type="ECO:0000259" key="5">
    <source>
        <dbReference type="Pfam" id="PF02885"/>
    </source>
</evidence>
<dbReference type="PANTHER" id="PTHR43285:SF3">
    <property type="entry name" value="SLL1634 PROTEIN"/>
    <property type="match status" value="1"/>
</dbReference>
<sequence>MSTAFREFVKKIGSGRLTGRDLTREESCRAMRMLLFQEASPTQIGAFLIAHRIKRPTPEELAGILDAFDQVARPMTVSADAPPPVVLSSPYDGQDRLANATPLTALVVSALGQAVVLHGSTDMPPKHGLTSFDLLAGLGVDLKRDRQILSEQYRAIGLGWVYLPAHFPEAFALQAFRDEIGKRPPVATAELFWNPVGTGLPVIGYTHRETITLATQTAPLRGIGAMVMVRGLQGSVNCTLFHPNLGVRWTAAMDTPEPFRILAGDHGLGDDDLALVGDGQDLERQRALCLETLQGKDTPLRRATIFNSAFLLVQSGHSASLETAIPLAARALDEGLAWKQLEKLR</sequence>
<dbReference type="Pfam" id="PF00591">
    <property type="entry name" value="Glycos_transf_3"/>
    <property type="match status" value="1"/>
</dbReference>
<dbReference type="InterPro" id="IPR035902">
    <property type="entry name" value="Nuc_phospho_transferase"/>
</dbReference>
<dbReference type="NCBIfam" id="NF005635">
    <property type="entry name" value="PRK07394.1"/>
    <property type="match status" value="1"/>
</dbReference>
<dbReference type="EMBL" id="CP063845">
    <property type="protein sequence ID" value="UFP92875.1"/>
    <property type="molecule type" value="Genomic_DNA"/>
</dbReference>
<feature type="domain" description="Glycosyl transferase family 3" evidence="4">
    <location>
        <begin position="98"/>
        <end position="337"/>
    </location>
</feature>
<accession>A0ABY3PGT8</accession>
<organism evidence="6 7">
    <name type="scientific">Gloeobacter morelensis MG652769</name>
    <dbReference type="NCBI Taxonomy" id="2781736"/>
    <lineage>
        <taxon>Bacteria</taxon>
        <taxon>Bacillati</taxon>
        <taxon>Cyanobacteriota</taxon>
        <taxon>Cyanophyceae</taxon>
        <taxon>Gloeobacterales</taxon>
        <taxon>Gloeobacteraceae</taxon>
        <taxon>Gloeobacter</taxon>
        <taxon>Gloeobacter morelensis</taxon>
    </lineage>
</organism>
<evidence type="ECO:0008006" key="8">
    <source>
        <dbReference type="Google" id="ProtNLM"/>
    </source>
</evidence>
<dbReference type="InterPro" id="IPR017459">
    <property type="entry name" value="Glycosyl_Trfase_fam3_N_dom"/>
</dbReference>
<keyword evidence="3" id="KW-0057">Aromatic amino acid biosynthesis</keyword>
<dbReference type="SUPFAM" id="SSF47648">
    <property type="entry name" value="Nucleoside phosphorylase/phosphoribosyltransferase N-terminal domain"/>
    <property type="match status" value="1"/>
</dbReference>
<reference evidence="6 7" key="1">
    <citation type="journal article" date="2021" name="Genome Biol. Evol.">
        <title>Complete Genome Sequencing of a Novel Gloeobacter Species from a Waterfall Cave in Mexico.</title>
        <authorList>
            <person name="Saw J.H."/>
            <person name="Cardona T."/>
            <person name="Montejano G."/>
        </authorList>
    </citation>
    <scope>NUCLEOTIDE SEQUENCE [LARGE SCALE GENOMIC DNA]</scope>
    <source>
        <strain evidence="6">MG652769</strain>
    </source>
</reference>
<evidence type="ECO:0000259" key="4">
    <source>
        <dbReference type="Pfam" id="PF00591"/>
    </source>
</evidence>
<keyword evidence="1" id="KW-0328">Glycosyltransferase</keyword>
<keyword evidence="2" id="KW-0808">Transferase</keyword>